<evidence type="ECO:0000313" key="2">
    <source>
        <dbReference type="EMBL" id="JAD34430.1"/>
    </source>
</evidence>
<feature type="signal peptide" evidence="1">
    <location>
        <begin position="1"/>
        <end position="27"/>
    </location>
</feature>
<accession>A0A0A8ZCG5</accession>
<dbReference type="AlphaFoldDB" id="A0A0A8ZCG5"/>
<reference evidence="2" key="1">
    <citation type="submission" date="2014-09" db="EMBL/GenBank/DDBJ databases">
        <authorList>
            <person name="Magalhaes I.L.F."/>
            <person name="Oliveira U."/>
            <person name="Santos F.R."/>
            <person name="Vidigal T.H.D.A."/>
            <person name="Brescovit A.D."/>
            <person name="Santos A.J."/>
        </authorList>
    </citation>
    <scope>NUCLEOTIDE SEQUENCE</scope>
    <source>
        <tissue evidence="2">Shoot tissue taken approximately 20 cm above the soil surface</tissue>
    </source>
</reference>
<feature type="chain" id="PRO_5002042345" evidence="1">
    <location>
        <begin position="28"/>
        <end position="72"/>
    </location>
</feature>
<proteinExistence type="predicted"/>
<organism evidence="2">
    <name type="scientific">Arundo donax</name>
    <name type="common">Giant reed</name>
    <name type="synonym">Donax arundinaceus</name>
    <dbReference type="NCBI Taxonomy" id="35708"/>
    <lineage>
        <taxon>Eukaryota</taxon>
        <taxon>Viridiplantae</taxon>
        <taxon>Streptophyta</taxon>
        <taxon>Embryophyta</taxon>
        <taxon>Tracheophyta</taxon>
        <taxon>Spermatophyta</taxon>
        <taxon>Magnoliopsida</taxon>
        <taxon>Liliopsida</taxon>
        <taxon>Poales</taxon>
        <taxon>Poaceae</taxon>
        <taxon>PACMAD clade</taxon>
        <taxon>Arundinoideae</taxon>
        <taxon>Arundineae</taxon>
        <taxon>Arundo</taxon>
    </lineage>
</organism>
<name>A0A0A8ZCG5_ARUDO</name>
<protein>
    <submittedName>
        <fullName evidence="2">Uncharacterized protein</fullName>
    </submittedName>
</protein>
<keyword evidence="1" id="KW-0732">Signal</keyword>
<dbReference type="EMBL" id="GBRH01263465">
    <property type="protein sequence ID" value="JAD34430.1"/>
    <property type="molecule type" value="Transcribed_RNA"/>
</dbReference>
<reference evidence="2" key="2">
    <citation type="journal article" date="2015" name="Data Brief">
        <title>Shoot transcriptome of the giant reed, Arundo donax.</title>
        <authorList>
            <person name="Barrero R.A."/>
            <person name="Guerrero F.D."/>
            <person name="Moolhuijzen P."/>
            <person name="Goolsby J.A."/>
            <person name="Tidwell J."/>
            <person name="Bellgard S.E."/>
            <person name="Bellgard M.I."/>
        </authorList>
    </citation>
    <scope>NUCLEOTIDE SEQUENCE</scope>
    <source>
        <tissue evidence="2">Shoot tissue taken approximately 20 cm above the soil surface</tissue>
    </source>
</reference>
<sequence length="72" mass="8396">MPCSFGLDFFHQLFLLIYSFLLHFSSTSKLVSTPFPYIVHPITDWMLKEQAVHFLDAWQFVPSGSQLSSYHL</sequence>
<evidence type="ECO:0000256" key="1">
    <source>
        <dbReference type="SAM" id="SignalP"/>
    </source>
</evidence>